<reference evidence="16 17" key="1">
    <citation type="submission" date="2014-12" db="EMBL/GenBank/DDBJ databases">
        <title>Mercury Reductase activity and rhizosphere competence traits in the genome of root associated Photobacterium halotolerans MELD1.</title>
        <authorList>
            <person name="Mathew D.C."/>
            <person name="Huang C.-C."/>
        </authorList>
    </citation>
    <scope>NUCLEOTIDE SEQUENCE [LARGE SCALE GENOMIC DNA]</scope>
    <source>
        <strain evidence="16 17">MELD1</strain>
    </source>
</reference>
<dbReference type="Proteomes" id="UP000033633">
    <property type="component" value="Unassembled WGS sequence"/>
</dbReference>
<keyword evidence="8" id="KW-0106">Calcium</keyword>
<proteinExistence type="inferred from homology"/>
<evidence type="ECO:0000259" key="14">
    <source>
        <dbReference type="SMART" id="SM00632"/>
    </source>
</evidence>
<dbReference type="PRINTS" id="PR00110">
    <property type="entry name" value="ALPHAAMYLASE"/>
</dbReference>
<dbReference type="SUPFAM" id="SSF51445">
    <property type="entry name" value="(Trans)glycosidases"/>
    <property type="match status" value="1"/>
</dbReference>
<feature type="chain" id="PRO_5002496038" description="Alpha-amylase" evidence="13">
    <location>
        <begin position="26"/>
        <end position="654"/>
    </location>
</feature>
<evidence type="ECO:0000256" key="11">
    <source>
        <dbReference type="RuleBase" id="RU003615"/>
    </source>
</evidence>
<evidence type="ECO:0000313" key="17">
    <source>
        <dbReference type="Proteomes" id="UP000033633"/>
    </source>
</evidence>
<dbReference type="InterPro" id="IPR013780">
    <property type="entry name" value="Glyco_hydro_b"/>
</dbReference>
<dbReference type="InterPro" id="IPR013783">
    <property type="entry name" value="Ig-like_fold"/>
</dbReference>
<keyword evidence="10 12" id="KW-0326">Glycosidase</keyword>
<evidence type="ECO:0000259" key="15">
    <source>
        <dbReference type="SMART" id="SM00642"/>
    </source>
</evidence>
<dbReference type="GO" id="GO:0046872">
    <property type="term" value="F:metal ion binding"/>
    <property type="evidence" value="ECO:0007669"/>
    <property type="project" value="UniProtKB-KW"/>
</dbReference>
<comment type="catalytic activity">
    <reaction evidence="1 12">
        <text>Endohydrolysis of (1-&gt;4)-alpha-D-glucosidic linkages in polysaccharides containing three or more (1-&gt;4)-alpha-linked D-glucose units.</text>
        <dbReference type="EC" id="3.2.1.1"/>
    </reaction>
</comment>
<evidence type="ECO:0000256" key="9">
    <source>
        <dbReference type="ARBA" id="ARBA00023277"/>
    </source>
</evidence>
<evidence type="ECO:0000256" key="5">
    <source>
        <dbReference type="ARBA" id="ARBA00017303"/>
    </source>
</evidence>
<evidence type="ECO:0000256" key="1">
    <source>
        <dbReference type="ARBA" id="ARBA00000548"/>
    </source>
</evidence>
<dbReference type="EC" id="3.2.1.1" evidence="4 12"/>
<evidence type="ECO:0000256" key="7">
    <source>
        <dbReference type="ARBA" id="ARBA00022801"/>
    </source>
</evidence>
<dbReference type="PANTHER" id="PTHR43447">
    <property type="entry name" value="ALPHA-AMYLASE"/>
    <property type="match status" value="1"/>
</dbReference>
<organism evidence="16 17">
    <name type="scientific">Photobacterium halotolerans</name>
    <dbReference type="NCBI Taxonomy" id="265726"/>
    <lineage>
        <taxon>Bacteria</taxon>
        <taxon>Pseudomonadati</taxon>
        <taxon>Pseudomonadota</taxon>
        <taxon>Gammaproteobacteria</taxon>
        <taxon>Vibrionales</taxon>
        <taxon>Vibrionaceae</taxon>
        <taxon>Photobacterium</taxon>
    </lineage>
</organism>
<dbReference type="SMART" id="SM00632">
    <property type="entry name" value="Aamy_C"/>
    <property type="match status" value="1"/>
</dbReference>
<evidence type="ECO:0000313" key="16">
    <source>
        <dbReference type="EMBL" id="KKD00837.1"/>
    </source>
</evidence>
<evidence type="ECO:0000256" key="10">
    <source>
        <dbReference type="ARBA" id="ARBA00023295"/>
    </source>
</evidence>
<dbReference type="Gene3D" id="2.60.40.10">
    <property type="entry name" value="Immunoglobulins"/>
    <property type="match status" value="1"/>
</dbReference>
<name>A0A0F5VG88_9GAMM</name>
<keyword evidence="9 12" id="KW-0119">Carbohydrate metabolism</keyword>
<evidence type="ECO:0000256" key="13">
    <source>
        <dbReference type="SAM" id="SignalP"/>
    </source>
</evidence>
<dbReference type="Gene3D" id="3.20.20.80">
    <property type="entry name" value="Glycosidases"/>
    <property type="match status" value="1"/>
</dbReference>
<evidence type="ECO:0000256" key="6">
    <source>
        <dbReference type="ARBA" id="ARBA00022723"/>
    </source>
</evidence>
<keyword evidence="17" id="KW-1185">Reference proteome</keyword>
<gene>
    <name evidence="16" type="ORF">KY46_03200</name>
</gene>
<evidence type="ECO:0000256" key="4">
    <source>
        <dbReference type="ARBA" id="ARBA00012595"/>
    </source>
</evidence>
<dbReference type="InterPro" id="IPR006047">
    <property type="entry name" value="GH13_cat_dom"/>
</dbReference>
<comment type="cofactor">
    <cofactor evidence="2">
        <name>Ca(2+)</name>
        <dbReference type="ChEBI" id="CHEBI:29108"/>
    </cofactor>
</comment>
<feature type="signal peptide" evidence="13">
    <location>
        <begin position="1"/>
        <end position="25"/>
    </location>
</feature>
<keyword evidence="13" id="KW-0732">Signal</keyword>
<protein>
    <recommendedName>
        <fullName evidence="5 12">Alpha-amylase</fullName>
        <ecNumber evidence="4 12">3.2.1.1</ecNumber>
    </recommendedName>
</protein>
<evidence type="ECO:0000256" key="8">
    <source>
        <dbReference type="ARBA" id="ARBA00022837"/>
    </source>
</evidence>
<sequence length="654" mass="71791">MRFKKHIPAAIVLSCNLLSMTPAIAQEVPRTAFVHLFEWRWNDIATECETFLGPKGFSAVQVSPPQKSVSNSAWWARYQPMSYAFEGRSGSRAEFADMVQRCQAAGVDIYVDAVINHMAAQDRYFPEVPYSADDFHTCTDDINYSDRWSIQNCDLVGLNDLKTESESVRQKIADYMNDALSMGVAGFRIDAAKHIPAADIAAIKNKINGNPYIFQEVIGAAGEPVQTSEYTYIGDVTEFNFARAIGPKFKHGGIKELNGIGSWSGWLPSDSAVTFTTNHDEERHNPQQVLSHQDFGNLYFLGNVFTLAYPYGYPKVMSGYYFDSFDAGPPSTGVHSGNACGFDGGDWVCEHRWRGVANMVAFRNHTATEFRVTNWWDDGSNQIAFSRGGLGFVAINRDDSKVISQSFMTGMPQGEYCNIIAGNFDAQSGSCSGPTIQVDNLGYAHFDVASHDAAAIHVGAKLGQGCTSDCGETVITKVCFDNPQSFSQPTVYYWNVSASEPVADATWPGVLMAQEGGSYCHDFGANLSALNVIFSDQGNSQTADLSASNPNLCYQNGVWRDISDCLSGASGGSETWYFRGTSNGWGLTEMQFDSQTGLYTSTQSFNGEESPARFKIDDSNWSESYPSADYQVTDFATYTITFDSDSKAITVMPE</sequence>
<dbReference type="Pfam" id="PF02806">
    <property type="entry name" value="Alpha-amylase_C"/>
    <property type="match status" value="1"/>
</dbReference>
<dbReference type="InterPro" id="IPR031965">
    <property type="entry name" value="CBM26"/>
</dbReference>
<dbReference type="EMBL" id="JWYV01000002">
    <property type="protein sequence ID" value="KKD00837.1"/>
    <property type="molecule type" value="Genomic_DNA"/>
</dbReference>
<dbReference type="OrthoDB" id="9805159at2"/>
<dbReference type="Pfam" id="PF16738">
    <property type="entry name" value="CBM26"/>
    <property type="match status" value="1"/>
</dbReference>
<evidence type="ECO:0000256" key="2">
    <source>
        <dbReference type="ARBA" id="ARBA00001913"/>
    </source>
</evidence>
<dbReference type="SUPFAM" id="SSF51011">
    <property type="entry name" value="Glycosyl hydrolase domain"/>
    <property type="match status" value="1"/>
</dbReference>
<keyword evidence="6" id="KW-0479">Metal-binding</keyword>
<dbReference type="CDD" id="cd11317">
    <property type="entry name" value="AmyAc_bac_euk_AmyA"/>
    <property type="match status" value="1"/>
</dbReference>
<evidence type="ECO:0000256" key="3">
    <source>
        <dbReference type="ARBA" id="ARBA00008061"/>
    </source>
</evidence>
<dbReference type="InterPro" id="IPR031319">
    <property type="entry name" value="A-amylase_C"/>
</dbReference>
<dbReference type="RefSeq" id="WP_052729867.1">
    <property type="nucleotide sequence ID" value="NZ_JWYV01000002.1"/>
</dbReference>
<dbReference type="Pfam" id="PF00128">
    <property type="entry name" value="Alpha-amylase"/>
    <property type="match status" value="1"/>
</dbReference>
<keyword evidence="16" id="KW-0456">Lyase</keyword>
<feature type="domain" description="Alpha-amylase C-terminal" evidence="14">
    <location>
        <begin position="373"/>
        <end position="461"/>
    </location>
</feature>
<accession>A0A0F5VG88</accession>
<dbReference type="GO" id="GO:0005975">
    <property type="term" value="P:carbohydrate metabolic process"/>
    <property type="evidence" value="ECO:0007669"/>
    <property type="project" value="InterPro"/>
</dbReference>
<dbReference type="GO" id="GO:0004556">
    <property type="term" value="F:alpha-amylase activity"/>
    <property type="evidence" value="ECO:0007669"/>
    <property type="project" value="UniProtKB-UniRule"/>
</dbReference>
<dbReference type="InterPro" id="IPR006046">
    <property type="entry name" value="Alpha_amylase"/>
</dbReference>
<comment type="caution">
    <text evidence="16">The sequence shown here is derived from an EMBL/GenBank/DDBJ whole genome shotgun (WGS) entry which is preliminary data.</text>
</comment>
<dbReference type="PATRIC" id="fig|265726.11.peg.1984"/>
<dbReference type="GO" id="GO:0016829">
    <property type="term" value="F:lyase activity"/>
    <property type="evidence" value="ECO:0007669"/>
    <property type="project" value="UniProtKB-KW"/>
</dbReference>
<dbReference type="AlphaFoldDB" id="A0A0F5VG88"/>
<keyword evidence="7 12" id="KW-0378">Hydrolase</keyword>
<dbReference type="InterPro" id="IPR006048">
    <property type="entry name" value="A-amylase/branching_C"/>
</dbReference>
<evidence type="ECO:0000256" key="12">
    <source>
        <dbReference type="RuleBase" id="RU361134"/>
    </source>
</evidence>
<dbReference type="InterPro" id="IPR017853">
    <property type="entry name" value="GH"/>
</dbReference>
<feature type="domain" description="Glycosyl hydrolase family 13 catalytic" evidence="15">
    <location>
        <begin position="31"/>
        <end position="363"/>
    </location>
</feature>
<dbReference type="Gene3D" id="2.60.40.1180">
    <property type="entry name" value="Golgi alpha-mannosidase II"/>
    <property type="match status" value="1"/>
</dbReference>
<dbReference type="STRING" id="265726.KY46_03200"/>
<dbReference type="SMART" id="SM00642">
    <property type="entry name" value="Aamy"/>
    <property type="match status" value="1"/>
</dbReference>
<comment type="similarity">
    <text evidence="3 11">Belongs to the glycosyl hydrolase 13 family.</text>
</comment>